<dbReference type="NCBIfam" id="TIGR03519">
    <property type="entry name" value="T9SS_PorP_fam"/>
    <property type="match status" value="1"/>
</dbReference>
<accession>A0AAT9GF43</accession>
<reference evidence="2" key="1">
    <citation type="submission" date="2024-02" db="EMBL/GenBank/DDBJ databases">
        <title>Sediminibacterium planktonica sp. nov. and Sediminibacterium longus sp. nov., isolated from surface lake and river water.</title>
        <authorList>
            <person name="Watanabe K."/>
            <person name="Takemine S."/>
            <person name="Ishii Y."/>
            <person name="Ogata Y."/>
            <person name="Shindo C."/>
            <person name="Suda W."/>
        </authorList>
    </citation>
    <scope>NUCLEOTIDE SEQUENCE</scope>
    <source>
        <strain evidence="2">KACHI17</strain>
    </source>
</reference>
<name>A0AAT9GF43_9BACT</name>
<dbReference type="EMBL" id="AP029612">
    <property type="protein sequence ID" value="BFG69268.1"/>
    <property type="molecule type" value="Genomic_DNA"/>
</dbReference>
<organism evidence="2">
    <name type="scientific">Sediminibacterium sp. KACHI17</name>
    <dbReference type="NCBI Taxonomy" id="1751071"/>
    <lineage>
        <taxon>Bacteria</taxon>
        <taxon>Pseudomonadati</taxon>
        <taxon>Bacteroidota</taxon>
        <taxon>Chitinophagia</taxon>
        <taxon>Chitinophagales</taxon>
        <taxon>Chitinophagaceae</taxon>
        <taxon>Sediminibacterium</taxon>
    </lineage>
</organism>
<dbReference type="RefSeq" id="WP_353549597.1">
    <property type="nucleotide sequence ID" value="NZ_AP029612.1"/>
</dbReference>
<sequence length="340" mass="37943">MRSSVQVFLVGFAFCLLAVNASGQGLNFSQYFNTPMLVNPANTGFNPDFDYRIGGNYRNQWASVGNPFRTMSLWGDTKLFGNRFENGWMGVGASLYSDRAGSGNLVSTNGYASIAYHQMLGYNSLLSGGFSVGFINKRIDISKLNFDNQWNGQFFDINVPSNEPFAFTQTTYADLQVGMNYAYFASDNFYFNLGVSAQHVNRPRESFFSPTAVDARLNRRYTGFVNASIKFEDLWIVNPNIYVSKMGNAWETVVGFNANRNLIGDGEQQMILGLYYRHKDAVIPMVGYQVNDTRFTFNYDATISNLGSINGARGAYEISIIKSGIFSNSSNAVKCPTVRF</sequence>
<feature type="signal peptide" evidence="1">
    <location>
        <begin position="1"/>
        <end position="18"/>
    </location>
</feature>
<gene>
    <name evidence="2" type="ORF">KACHI17_01490</name>
</gene>
<evidence type="ECO:0000256" key="1">
    <source>
        <dbReference type="SAM" id="SignalP"/>
    </source>
</evidence>
<feature type="chain" id="PRO_5043803907" description="Type IX secretion system membrane protein PorP/SprF" evidence="1">
    <location>
        <begin position="19"/>
        <end position="340"/>
    </location>
</feature>
<protein>
    <recommendedName>
        <fullName evidence="3">Type IX secretion system membrane protein PorP/SprF</fullName>
    </recommendedName>
</protein>
<dbReference type="Pfam" id="PF11751">
    <property type="entry name" value="PorP_SprF"/>
    <property type="match status" value="1"/>
</dbReference>
<evidence type="ECO:0008006" key="3">
    <source>
        <dbReference type="Google" id="ProtNLM"/>
    </source>
</evidence>
<evidence type="ECO:0000313" key="2">
    <source>
        <dbReference type="EMBL" id="BFG69268.1"/>
    </source>
</evidence>
<keyword evidence="1" id="KW-0732">Signal</keyword>
<dbReference type="InterPro" id="IPR019861">
    <property type="entry name" value="PorP/SprF_Bacteroidetes"/>
</dbReference>
<dbReference type="AlphaFoldDB" id="A0AAT9GF43"/>
<proteinExistence type="predicted"/>